<evidence type="ECO:0000313" key="3">
    <source>
        <dbReference type="EMBL" id="KAK3376598.1"/>
    </source>
</evidence>
<keyword evidence="2" id="KW-0732">Signal</keyword>
<accession>A0AAE0KH14</accession>
<feature type="chain" id="PRO_5042024251" evidence="2">
    <location>
        <begin position="17"/>
        <end position="182"/>
    </location>
</feature>
<gene>
    <name evidence="3" type="ORF">B0T24DRAFT_677486</name>
</gene>
<reference evidence="3" key="1">
    <citation type="journal article" date="2023" name="Mol. Phylogenet. Evol.">
        <title>Genome-scale phylogeny and comparative genomics of the fungal order Sordariales.</title>
        <authorList>
            <person name="Hensen N."/>
            <person name="Bonometti L."/>
            <person name="Westerberg I."/>
            <person name="Brannstrom I.O."/>
            <person name="Guillou S."/>
            <person name="Cros-Aarteil S."/>
            <person name="Calhoun S."/>
            <person name="Haridas S."/>
            <person name="Kuo A."/>
            <person name="Mondo S."/>
            <person name="Pangilinan J."/>
            <person name="Riley R."/>
            <person name="LaButti K."/>
            <person name="Andreopoulos B."/>
            <person name="Lipzen A."/>
            <person name="Chen C."/>
            <person name="Yan M."/>
            <person name="Daum C."/>
            <person name="Ng V."/>
            <person name="Clum A."/>
            <person name="Steindorff A."/>
            <person name="Ohm R.A."/>
            <person name="Martin F."/>
            <person name="Silar P."/>
            <person name="Natvig D.O."/>
            <person name="Lalanne C."/>
            <person name="Gautier V."/>
            <person name="Ament-Velasquez S.L."/>
            <person name="Kruys A."/>
            <person name="Hutchinson M.I."/>
            <person name="Powell A.J."/>
            <person name="Barry K."/>
            <person name="Miller A.N."/>
            <person name="Grigoriev I.V."/>
            <person name="Debuchy R."/>
            <person name="Gladieux P."/>
            <person name="Hiltunen Thoren M."/>
            <person name="Johannesson H."/>
        </authorList>
    </citation>
    <scope>NUCLEOTIDE SEQUENCE</scope>
    <source>
        <strain evidence="3">CBS 958.72</strain>
    </source>
</reference>
<comment type="caution">
    <text evidence="3">The sequence shown here is derived from an EMBL/GenBank/DDBJ whole genome shotgun (WGS) entry which is preliminary data.</text>
</comment>
<feature type="region of interest" description="Disordered" evidence="1">
    <location>
        <begin position="60"/>
        <end position="81"/>
    </location>
</feature>
<reference evidence="3" key="2">
    <citation type="submission" date="2023-06" db="EMBL/GenBank/DDBJ databases">
        <authorList>
            <consortium name="Lawrence Berkeley National Laboratory"/>
            <person name="Haridas S."/>
            <person name="Hensen N."/>
            <person name="Bonometti L."/>
            <person name="Westerberg I."/>
            <person name="Brannstrom I.O."/>
            <person name="Guillou S."/>
            <person name="Cros-Aarteil S."/>
            <person name="Calhoun S."/>
            <person name="Kuo A."/>
            <person name="Mondo S."/>
            <person name="Pangilinan J."/>
            <person name="Riley R."/>
            <person name="Labutti K."/>
            <person name="Andreopoulos B."/>
            <person name="Lipzen A."/>
            <person name="Chen C."/>
            <person name="Yanf M."/>
            <person name="Daum C."/>
            <person name="Ng V."/>
            <person name="Clum A."/>
            <person name="Steindorff A."/>
            <person name="Ohm R."/>
            <person name="Martin F."/>
            <person name="Silar P."/>
            <person name="Natvig D."/>
            <person name="Lalanne C."/>
            <person name="Gautier V."/>
            <person name="Ament-Velasquez S.L."/>
            <person name="Kruys A."/>
            <person name="Hutchinson M.I."/>
            <person name="Powell A.J."/>
            <person name="Barry K."/>
            <person name="Miller A.N."/>
            <person name="Grigoriev I.V."/>
            <person name="Debuchy R."/>
            <person name="Gladieux P."/>
            <person name="Thoren M.H."/>
            <person name="Johannesson H."/>
        </authorList>
    </citation>
    <scope>NUCLEOTIDE SEQUENCE</scope>
    <source>
        <strain evidence="3">CBS 958.72</strain>
    </source>
</reference>
<dbReference type="AlphaFoldDB" id="A0AAE0KH14"/>
<dbReference type="EMBL" id="JAULSN010000003">
    <property type="protein sequence ID" value="KAK3376598.1"/>
    <property type="molecule type" value="Genomic_DNA"/>
</dbReference>
<evidence type="ECO:0000256" key="1">
    <source>
        <dbReference type="SAM" id="MobiDB-lite"/>
    </source>
</evidence>
<dbReference type="Proteomes" id="UP001287356">
    <property type="component" value="Unassembled WGS sequence"/>
</dbReference>
<name>A0AAE0KH14_9PEZI</name>
<evidence type="ECO:0000256" key="2">
    <source>
        <dbReference type="SAM" id="SignalP"/>
    </source>
</evidence>
<organism evidence="3 4">
    <name type="scientific">Lasiosphaeria ovina</name>
    <dbReference type="NCBI Taxonomy" id="92902"/>
    <lineage>
        <taxon>Eukaryota</taxon>
        <taxon>Fungi</taxon>
        <taxon>Dikarya</taxon>
        <taxon>Ascomycota</taxon>
        <taxon>Pezizomycotina</taxon>
        <taxon>Sordariomycetes</taxon>
        <taxon>Sordariomycetidae</taxon>
        <taxon>Sordariales</taxon>
        <taxon>Lasiosphaeriaceae</taxon>
        <taxon>Lasiosphaeria</taxon>
    </lineage>
</organism>
<keyword evidence="4" id="KW-1185">Reference proteome</keyword>
<proteinExistence type="predicted"/>
<feature type="signal peptide" evidence="2">
    <location>
        <begin position="1"/>
        <end position="16"/>
    </location>
</feature>
<evidence type="ECO:0000313" key="4">
    <source>
        <dbReference type="Proteomes" id="UP001287356"/>
    </source>
</evidence>
<sequence>MRLDLVLALLTASVSASAVPQLRRQAAPACPAEREASGDGGPGLDGSVINLAMIPTDYGLPFSTDPTNDGPCPSKPGKPDIPCRCPPPRTDPKFLGLLALALKQGFFPSCSIKVTMTLDEFNNGSTEPGSDAQKQRATTMTQVLQSLNNTAPGVLGCPAASYPFIAAQQTTGITGQGSSGGG</sequence>
<protein>
    <submittedName>
        <fullName evidence="3">Uncharacterized protein</fullName>
    </submittedName>
</protein>